<dbReference type="GeneID" id="20347643"/>
<dbReference type="VEuPathDB" id="FungiDB:GGTG_07185"/>
<evidence type="ECO:0000313" key="4">
    <source>
        <dbReference type="Proteomes" id="UP000006039"/>
    </source>
</evidence>
<dbReference type="AlphaFoldDB" id="J3P0Y9"/>
<dbReference type="RefSeq" id="XP_009223273.1">
    <property type="nucleotide sequence ID" value="XM_009225009.1"/>
</dbReference>
<dbReference type="OrthoDB" id="507128at2759"/>
<sequence length="82" mass="9149">MSKVPAGGYVFNTDKHLFGYGMRNEGVENSGDHFTRTVNGQAVDIQKENPAEDLNHLGDPSVPNNNWYVYPKCFMAYNAPVI</sequence>
<protein>
    <recommendedName>
        <fullName evidence="1">Pyrroloquinoline quinone-dependent pyranose dehydrogenase beta-propeller domain-containing protein</fullName>
    </recommendedName>
</protein>
<feature type="domain" description="Pyrroloquinoline quinone-dependent pyranose dehydrogenase beta-propeller" evidence="1">
    <location>
        <begin position="2"/>
        <end position="79"/>
    </location>
</feature>
<proteinExistence type="predicted"/>
<dbReference type="Pfam" id="PF22807">
    <property type="entry name" value="TrAA12"/>
    <property type="match status" value="1"/>
</dbReference>
<reference evidence="2" key="3">
    <citation type="submission" date="2010-09" db="EMBL/GenBank/DDBJ databases">
        <title>Annotation of Gaeumannomyces graminis var. tritici R3-111a-1.</title>
        <authorList>
            <consortium name="The Broad Institute Genome Sequencing Platform"/>
            <person name="Ma L.-J."/>
            <person name="Dead R."/>
            <person name="Young S.K."/>
            <person name="Zeng Q."/>
            <person name="Gargeya S."/>
            <person name="Fitzgerald M."/>
            <person name="Haas B."/>
            <person name="Abouelleil A."/>
            <person name="Alvarado L."/>
            <person name="Arachchi H.M."/>
            <person name="Berlin A."/>
            <person name="Brown A."/>
            <person name="Chapman S.B."/>
            <person name="Chen Z."/>
            <person name="Dunbar C."/>
            <person name="Freedman E."/>
            <person name="Gearin G."/>
            <person name="Gellesch M."/>
            <person name="Goldberg J."/>
            <person name="Griggs A."/>
            <person name="Gujja S."/>
            <person name="Heiman D."/>
            <person name="Howarth C."/>
            <person name="Larson L."/>
            <person name="Lui A."/>
            <person name="MacDonald P.J.P."/>
            <person name="Mehta T."/>
            <person name="Montmayeur A."/>
            <person name="Murphy C."/>
            <person name="Neiman D."/>
            <person name="Pearson M."/>
            <person name="Priest M."/>
            <person name="Roberts A."/>
            <person name="Saif S."/>
            <person name="Shea T."/>
            <person name="Shenoy N."/>
            <person name="Sisk P."/>
            <person name="Stolte C."/>
            <person name="Sykes S."/>
            <person name="Yandava C."/>
            <person name="Wortman J."/>
            <person name="Nusbaum C."/>
            <person name="Birren B."/>
        </authorList>
    </citation>
    <scope>NUCLEOTIDE SEQUENCE</scope>
    <source>
        <strain evidence="2">R3-111a-1</strain>
    </source>
</reference>
<gene>
    <name evidence="3" type="primary">20347643</name>
    <name evidence="2" type="ORF">GGTG_07185</name>
</gene>
<dbReference type="EMBL" id="GL385397">
    <property type="protein sequence ID" value="EJT77273.1"/>
    <property type="molecule type" value="Genomic_DNA"/>
</dbReference>
<reference evidence="2" key="2">
    <citation type="submission" date="2010-07" db="EMBL/GenBank/DDBJ databases">
        <authorList>
            <consortium name="The Broad Institute Genome Sequencing Platform"/>
            <consortium name="Broad Institute Genome Sequencing Center for Infectious Disease"/>
            <person name="Ma L.-J."/>
            <person name="Dead R."/>
            <person name="Young S."/>
            <person name="Zeng Q."/>
            <person name="Koehrsen M."/>
            <person name="Alvarado L."/>
            <person name="Berlin A."/>
            <person name="Chapman S.B."/>
            <person name="Chen Z."/>
            <person name="Freedman E."/>
            <person name="Gellesch M."/>
            <person name="Goldberg J."/>
            <person name="Griggs A."/>
            <person name="Gujja S."/>
            <person name="Heilman E.R."/>
            <person name="Heiman D."/>
            <person name="Hepburn T."/>
            <person name="Howarth C."/>
            <person name="Jen D."/>
            <person name="Larson L."/>
            <person name="Mehta T."/>
            <person name="Neiman D."/>
            <person name="Pearson M."/>
            <person name="Roberts A."/>
            <person name="Saif S."/>
            <person name="Shea T."/>
            <person name="Shenoy N."/>
            <person name="Sisk P."/>
            <person name="Stolte C."/>
            <person name="Sykes S."/>
            <person name="Walk T."/>
            <person name="White J."/>
            <person name="Yandava C."/>
            <person name="Haas B."/>
            <person name="Nusbaum C."/>
            <person name="Birren B."/>
        </authorList>
    </citation>
    <scope>NUCLEOTIDE SEQUENCE</scope>
    <source>
        <strain evidence="2">R3-111a-1</strain>
    </source>
</reference>
<keyword evidence="4" id="KW-1185">Reference proteome</keyword>
<dbReference type="HOGENOM" id="CLU_2558410_0_0_1"/>
<evidence type="ECO:0000313" key="3">
    <source>
        <dbReference type="EnsemblFungi" id="EJT77273"/>
    </source>
</evidence>
<evidence type="ECO:0000259" key="1">
    <source>
        <dbReference type="Pfam" id="PF22807"/>
    </source>
</evidence>
<reference evidence="4" key="1">
    <citation type="submission" date="2010-07" db="EMBL/GenBank/DDBJ databases">
        <title>The genome sequence of Gaeumannomyces graminis var. tritici strain R3-111a-1.</title>
        <authorList>
            <consortium name="The Broad Institute Genome Sequencing Platform"/>
            <person name="Ma L.-J."/>
            <person name="Dead R."/>
            <person name="Young S."/>
            <person name="Zeng Q."/>
            <person name="Koehrsen M."/>
            <person name="Alvarado L."/>
            <person name="Berlin A."/>
            <person name="Chapman S.B."/>
            <person name="Chen Z."/>
            <person name="Freedman E."/>
            <person name="Gellesch M."/>
            <person name="Goldberg J."/>
            <person name="Griggs A."/>
            <person name="Gujja S."/>
            <person name="Heilman E.R."/>
            <person name="Heiman D."/>
            <person name="Hepburn T."/>
            <person name="Howarth C."/>
            <person name="Jen D."/>
            <person name="Larson L."/>
            <person name="Mehta T."/>
            <person name="Neiman D."/>
            <person name="Pearson M."/>
            <person name="Roberts A."/>
            <person name="Saif S."/>
            <person name="Shea T."/>
            <person name="Shenoy N."/>
            <person name="Sisk P."/>
            <person name="Stolte C."/>
            <person name="Sykes S."/>
            <person name="Walk T."/>
            <person name="White J."/>
            <person name="Yandava C."/>
            <person name="Haas B."/>
            <person name="Nusbaum C."/>
            <person name="Birren B."/>
        </authorList>
    </citation>
    <scope>NUCLEOTIDE SEQUENCE [LARGE SCALE GENOMIC DNA]</scope>
    <source>
        <strain evidence="4">R3-111a-1</strain>
    </source>
</reference>
<organism evidence="2">
    <name type="scientific">Gaeumannomyces tritici (strain R3-111a-1)</name>
    <name type="common">Wheat and barley take-all root rot fungus</name>
    <name type="synonym">Gaeumannomyces graminis var. tritici</name>
    <dbReference type="NCBI Taxonomy" id="644352"/>
    <lineage>
        <taxon>Eukaryota</taxon>
        <taxon>Fungi</taxon>
        <taxon>Dikarya</taxon>
        <taxon>Ascomycota</taxon>
        <taxon>Pezizomycotina</taxon>
        <taxon>Sordariomycetes</taxon>
        <taxon>Sordariomycetidae</taxon>
        <taxon>Magnaporthales</taxon>
        <taxon>Magnaporthaceae</taxon>
        <taxon>Gaeumannomyces</taxon>
    </lineage>
</organism>
<evidence type="ECO:0000313" key="2">
    <source>
        <dbReference type="EMBL" id="EJT77273.1"/>
    </source>
</evidence>
<dbReference type="InterPro" id="IPR054539">
    <property type="entry name" value="Beta-prop_PDH"/>
</dbReference>
<dbReference type="EnsemblFungi" id="EJT77273">
    <property type="protein sequence ID" value="EJT77273"/>
    <property type="gene ID" value="GGTG_07185"/>
</dbReference>
<accession>J3P0Y9</accession>
<reference evidence="3" key="4">
    <citation type="journal article" date="2015" name="G3 (Bethesda)">
        <title>Genome sequences of three phytopathogenic species of the Magnaporthaceae family of fungi.</title>
        <authorList>
            <person name="Okagaki L.H."/>
            <person name="Nunes C.C."/>
            <person name="Sailsbery J."/>
            <person name="Clay B."/>
            <person name="Brown D."/>
            <person name="John T."/>
            <person name="Oh Y."/>
            <person name="Young N."/>
            <person name="Fitzgerald M."/>
            <person name="Haas B.J."/>
            <person name="Zeng Q."/>
            <person name="Young S."/>
            <person name="Adiconis X."/>
            <person name="Fan L."/>
            <person name="Levin J.Z."/>
            <person name="Mitchell T.K."/>
            <person name="Okubara P.A."/>
            <person name="Farman M.L."/>
            <person name="Kohn L.M."/>
            <person name="Birren B."/>
            <person name="Ma L.-J."/>
            <person name="Dean R.A."/>
        </authorList>
    </citation>
    <scope>NUCLEOTIDE SEQUENCE</scope>
    <source>
        <strain evidence="3">R3-111a-1</strain>
    </source>
</reference>
<dbReference type="Proteomes" id="UP000006039">
    <property type="component" value="Unassembled WGS sequence"/>
</dbReference>
<name>J3P0Y9_GAET3</name>
<reference evidence="3" key="5">
    <citation type="submission" date="2018-04" db="UniProtKB">
        <authorList>
            <consortium name="EnsemblFungi"/>
        </authorList>
    </citation>
    <scope>IDENTIFICATION</scope>
    <source>
        <strain evidence="3">R3-111a-1</strain>
    </source>
</reference>
<dbReference type="STRING" id="644352.J3P0Y9"/>